<comment type="caution">
    <text evidence="2">The sequence shown here is derived from an EMBL/GenBank/DDBJ whole genome shotgun (WGS) entry which is preliminary data.</text>
</comment>
<dbReference type="Proteomes" id="UP000676565">
    <property type="component" value="Unassembled WGS sequence"/>
</dbReference>
<dbReference type="RefSeq" id="WP_210659507.1">
    <property type="nucleotide sequence ID" value="NZ_JAGKQQ010000001.1"/>
</dbReference>
<dbReference type="Gene3D" id="3.40.50.720">
    <property type="entry name" value="NAD(P)-binding Rossmann-like Domain"/>
    <property type="match status" value="1"/>
</dbReference>
<dbReference type="NCBIfam" id="NF005559">
    <property type="entry name" value="PRK07231.1"/>
    <property type="match status" value="1"/>
</dbReference>
<dbReference type="PRINTS" id="PR00081">
    <property type="entry name" value="GDHRDH"/>
</dbReference>
<protein>
    <submittedName>
        <fullName evidence="2">Glucose 1-dehydrogenase</fullName>
        <ecNumber evidence="2">1.1.1.47</ecNumber>
    </submittedName>
</protein>
<dbReference type="InterPro" id="IPR002347">
    <property type="entry name" value="SDR_fam"/>
</dbReference>
<dbReference type="SUPFAM" id="SSF51735">
    <property type="entry name" value="NAD(P)-binding Rossmann-fold domains"/>
    <property type="match status" value="1"/>
</dbReference>
<name>A0ABS5BZ70_9BACT</name>
<dbReference type="InterPro" id="IPR036291">
    <property type="entry name" value="NAD(P)-bd_dom_sf"/>
</dbReference>
<evidence type="ECO:0000259" key="1">
    <source>
        <dbReference type="SMART" id="SM00822"/>
    </source>
</evidence>
<organism evidence="2 3">
    <name type="scientific">Gemmata palustris</name>
    <dbReference type="NCBI Taxonomy" id="2822762"/>
    <lineage>
        <taxon>Bacteria</taxon>
        <taxon>Pseudomonadati</taxon>
        <taxon>Planctomycetota</taxon>
        <taxon>Planctomycetia</taxon>
        <taxon>Gemmatales</taxon>
        <taxon>Gemmataceae</taxon>
        <taxon>Gemmata</taxon>
    </lineage>
</organism>
<keyword evidence="3" id="KW-1185">Reference proteome</keyword>
<reference evidence="2 3" key="1">
    <citation type="submission" date="2021-04" db="EMBL/GenBank/DDBJ databases">
        <authorList>
            <person name="Ivanova A."/>
        </authorList>
    </citation>
    <scope>NUCLEOTIDE SEQUENCE [LARGE SCALE GENOMIC DNA]</scope>
    <source>
        <strain evidence="2 3">G18</strain>
    </source>
</reference>
<dbReference type="PANTHER" id="PTHR43975:SF2">
    <property type="entry name" value="EG:BACR7A4.14 PROTEIN-RELATED"/>
    <property type="match status" value="1"/>
</dbReference>
<feature type="domain" description="Ketoreductase" evidence="1">
    <location>
        <begin position="7"/>
        <end position="199"/>
    </location>
</feature>
<gene>
    <name evidence="2" type="ORF">J8F10_27575</name>
</gene>
<dbReference type="PRINTS" id="PR00080">
    <property type="entry name" value="SDRFAMILY"/>
</dbReference>
<keyword evidence="2" id="KW-0560">Oxidoreductase</keyword>
<evidence type="ECO:0000313" key="2">
    <source>
        <dbReference type="EMBL" id="MBP3959021.1"/>
    </source>
</evidence>
<dbReference type="InterPro" id="IPR057326">
    <property type="entry name" value="KR_dom"/>
</dbReference>
<dbReference type="GO" id="GO:0047936">
    <property type="term" value="F:glucose 1-dehydrogenase [NAD(P)+] activity"/>
    <property type="evidence" value="ECO:0007669"/>
    <property type="project" value="UniProtKB-EC"/>
</dbReference>
<dbReference type="Pfam" id="PF13561">
    <property type="entry name" value="adh_short_C2"/>
    <property type="match status" value="1"/>
</dbReference>
<dbReference type="CDD" id="cd05233">
    <property type="entry name" value="SDR_c"/>
    <property type="match status" value="1"/>
</dbReference>
<dbReference type="SMART" id="SM00822">
    <property type="entry name" value="PKS_KR"/>
    <property type="match status" value="1"/>
</dbReference>
<dbReference type="EMBL" id="JAGKQQ010000001">
    <property type="protein sequence ID" value="MBP3959021.1"/>
    <property type="molecule type" value="Genomic_DNA"/>
</dbReference>
<dbReference type="EC" id="1.1.1.47" evidence="2"/>
<dbReference type="PANTHER" id="PTHR43975">
    <property type="entry name" value="ZGC:101858"/>
    <property type="match status" value="1"/>
</dbReference>
<evidence type="ECO:0000313" key="3">
    <source>
        <dbReference type="Proteomes" id="UP000676565"/>
    </source>
</evidence>
<sequence length="252" mass="26115">MARFSGKVVLVTGGTSGIGRATAVAFAKEGAKVVLSGRRETEGLAVVEEIKKAGGTAAFVQADVAKEADVKRLVEETVAKFGRLDVAFNNAGVESMGPVTEVTEAEYRRVFDINVWGVLASMKYEVPAILKTGGGAIINTSSVGGHIGMSGVSVYIATKHAVEGITKSTALEYAKQGVRVNAVAPAAIVTEMIDRFVGGEHSEQGKALASMHPVGRMGRGEEVAAAVLYLASDEAKFTTGISLPVDGGFLAQ</sequence>
<accession>A0ABS5BZ70</accession>
<proteinExistence type="predicted"/>